<dbReference type="Proteomes" id="UP001498398">
    <property type="component" value="Unassembled WGS sequence"/>
</dbReference>
<proteinExistence type="predicted"/>
<reference evidence="1 2" key="1">
    <citation type="submission" date="2024-01" db="EMBL/GenBank/DDBJ databases">
        <title>A draft genome for the cacao thread blight pathogen Marasmiellus scandens.</title>
        <authorList>
            <person name="Baruah I.K."/>
            <person name="Leung J."/>
            <person name="Bukari Y."/>
            <person name="Amoako-Attah I."/>
            <person name="Meinhardt L.W."/>
            <person name="Bailey B.A."/>
            <person name="Cohen S.P."/>
        </authorList>
    </citation>
    <scope>NUCLEOTIDE SEQUENCE [LARGE SCALE GENOMIC DNA]</scope>
    <source>
        <strain evidence="1 2">GH-19</strain>
    </source>
</reference>
<keyword evidence="2" id="KW-1185">Reference proteome</keyword>
<accession>A0ABR1JKM7</accession>
<organism evidence="1 2">
    <name type="scientific">Marasmiellus scandens</name>
    <dbReference type="NCBI Taxonomy" id="2682957"/>
    <lineage>
        <taxon>Eukaryota</taxon>
        <taxon>Fungi</taxon>
        <taxon>Dikarya</taxon>
        <taxon>Basidiomycota</taxon>
        <taxon>Agaricomycotina</taxon>
        <taxon>Agaricomycetes</taxon>
        <taxon>Agaricomycetidae</taxon>
        <taxon>Agaricales</taxon>
        <taxon>Marasmiineae</taxon>
        <taxon>Omphalotaceae</taxon>
        <taxon>Marasmiellus</taxon>
    </lineage>
</organism>
<dbReference type="EMBL" id="JBANRG010000012">
    <property type="protein sequence ID" value="KAK7461964.1"/>
    <property type="molecule type" value="Genomic_DNA"/>
</dbReference>
<gene>
    <name evidence="1" type="ORF">VKT23_008396</name>
</gene>
<name>A0ABR1JKM7_9AGAR</name>
<evidence type="ECO:0000313" key="1">
    <source>
        <dbReference type="EMBL" id="KAK7461964.1"/>
    </source>
</evidence>
<sequence>MWVAATWVTDSPGVATWTVQHPVNSVLYQFITDSEGFYVQSHPFRVLSPSCDSSTVIQPVRRSTACSCDTSIPEFQRADQIPFSTTSVSVSSPPVPTPTITDIPSAVPTELDDCGSQASCSFTPTSTGSAYPQQTLIGAAFDNCQGNITVKQTFSGSVTVTNNWSISSGGHFSLPEVLSIDVSAEHGHSKAVTMSQSFEYDVPPQVRAALVGTASFDAVFGTVMVKRSNGPSSPVDAVYFMKDSQPPTVHLHTIGCNESWPVWNATSSSEDNIDPDTGGASPIWTVGGWGARVYLVVGLILLVW</sequence>
<comment type="caution">
    <text evidence="1">The sequence shown here is derived from an EMBL/GenBank/DDBJ whole genome shotgun (WGS) entry which is preliminary data.</text>
</comment>
<evidence type="ECO:0000313" key="2">
    <source>
        <dbReference type="Proteomes" id="UP001498398"/>
    </source>
</evidence>
<protein>
    <submittedName>
        <fullName evidence="1">Uncharacterized protein</fullName>
    </submittedName>
</protein>